<dbReference type="SMART" id="SM00283">
    <property type="entry name" value="MA"/>
    <property type="match status" value="1"/>
</dbReference>
<dbReference type="CDD" id="cd11386">
    <property type="entry name" value="MCP_signal"/>
    <property type="match status" value="1"/>
</dbReference>
<dbReference type="OrthoDB" id="1884279at2"/>
<protein>
    <submittedName>
        <fullName evidence="7">Methyl-accepting chemotaxis protein</fullName>
    </submittedName>
</protein>
<dbReference type="RefSeq" id="WP_136548843.1">
    <property type="nucleotide sequence ID" value="NZ_CP031093.1"/>
</dbReference>
<feature type="domain" description="Methyl-accepting transducer" evidence="5">
    <location>
        <begin position="269"/>
        <end position="505"/>
    </location>
</feature>
<dbReference type="InterPro" id="IPR004090">
    <property type="entry name" value="Chemotax_Me-accpt_rcpt"/>
</dbReference>
<dbReference type="KEGG" id="hmi:soil367_09355"/>
<dbReference type="GO" id="GO:0006935">
    <property type="term" value="P:chemotaxis"/>
    <property type="evidence" value="ECO:0007669"/>
    <property type="project" value="InterPro"/>
</dbReference>
<evidence type="ECO:0000256" key="4">
    <source>
        <dbReference type="PROSITE-ProRule" id="PRU00284"/>
    </source>
</evidence>
<comment type="subcellular location">
    <subcellularLocation>
        <location evidence="1">Membrane</location>
    </subcellularLocation>
</comment>
<dbReference type="FunFam" id="1.10.287.950:FF:000001">
    <property type="entry name" value="Methyl-accepting chemotaxis sensory transducer"/>
    <property type="match status" value="1"/>
</dbReference>
<dbReference type="EMBL" id="CP031093">
    <property type="protein sequence ID" value="QCF26121.1"/>
    <property type="molecule type" value="Genomic_DNA"/>
</dbReference>
<dbReference type="PANTHER" id="PTHR32089">
    <property type="entry name" value="METHYL-ACCEPTING CHEMOTAXIS PROTEIN MCPB"/>
    <property type="match status" value="1"/>
</dbReference>
<dbReference type="Gene3D" id="1.10.287.950">
    <property type="entry name" value="Methyl-accepting chemotaxis protein"/>
    <property type="match status" value="1"/>
</dbReference>
<keyword evidence="2 4" id="KW-0807">Transducer</keyword>
<gene>
    <name evidence="7" type="ORF">soil367_09355</name>
</gene>
<feature type="domain" description="HAMP" evidence="6">
    <location>
        <begin position="212"/>
        <end position="264"/>
    </location>
</feature>
<proteinExistence type="inferred from homology"/>
<evidence type="ECO:0000259" key="5">
    <source>
        <dbReference type="PROSITE" id="PS50111"/>
    </source>
</evidence>
<evidence type="ECO:0000259" key="6">
    <source>
        <dbReference type="PROSITE" id="PS50885"/>
    </source>
</evidence>
<evidence type="ECO:0000313" key="8">
    <source>
        <dbReference type="Proteomes" id="UP000298049"/>
    </source>
</evidence>
<dbReference type="GO" id="GO:0004888">
    <property type="term" value="F:transmembrane signaling receptor activity"/>
    <property type="evidence" value="ECO:0007669"/>
    <property type="project" value="InterPro"/>
</dbReference>
<organism evidence="7 8">
    <name type="scientific">Hydrocarboniclastica marina</name>
    <dbReference type="NCBI Taxonomy" id="2259620"/>
    <lineage>
        <taxon>Bacteria</taxon>
        <taxon>Pseudomonadati</taxon>
        <taxon>Pseudomonadota</taxon>
        <taxon>Gammaproteobacteria</taxon>
        <taxon>Alteromonadales</taxon>
        <taxon>Alteromonadaceae</taxon>
        <taxon>Hydrocarboniclastica</taxon>
    </lineage>
</organism>
<reference evidence="7 8" key="1">
    <citation type="submission" date="2018-07" db="EMBL/GenBank/DDBJ databases">
        <title>Marsedoiliclastica nanhaica gen. nov. sp. nov., a novel marine hydrocarbonoclastic bacterium isolated from an in-situ enriched hydrocarbon-degrading consortium in deep-sea sediment.</title>
        <authorList>
            <person name="Dong C."/>
            <person name="Ma T."/>
            <person name="Liu R."/>
            <person name="Shao Z."/>
        </authorList>
    </citation>
    <scope>NUCLEOTIDE SEQUENCE [LARGE SCALE GENOMIC DNA]</scope>
    <source>
        <strain evidence="8">soil36-7</strain>
    </source>
</reference>
<evidence type="ECO:0000313" key="7">
    <source>
        <dbReference type="EMBL" id="QCF26121.1"/>
    </source>
</evidence>
<dbReference type="Pfam" id="PF00015">
    <property type="entry name" value="MCPsignal"/>
    <property type="match status" value="1"/>
</dbReference>
<comment type="similarity">
    <text evidence="3">Belongs to the methyl-accepting chemotaxis (MCP) protein family.</text>
</comment>
<dbReference type="PANTHER" id="PTHR32089:SF120">
    <property type="entry name" value="METHYL-ACCEPTING CHEMOTAXIS PROTEIN TLPQ"/>
    <property type="match status" value="1"/>
</dbReference>
<name>A0A4P7XGJ2_9ALTE</name>
<sequence length="542" mass="58695">MSWVNRSIFNKLLLIVAGTSLLIGLAAGYNTWSAQTGFAQYRTLLSHEISNAQHVQRLLSEFQTQVQEWKNVLLRGGNPADRTKYWESFLAQEALIQEDGKALLERIEGEEAGAEVNAFLQSHLAMGQAYRDGYERFVSSGYDAQYGDSVVRGIDREPSQQLEKAAALLQSLAKNRSLAINDEGTTASIYAGIALLLSILLAAVLTLWTVNKALVQPSNYLIGRIDSLSKGRLGEQIVLQRQDELGSLANAARLMQQFLRNIAEQLKSTDSRLQSASGELSTASAAAFKRSTDSHQRTDQMATAMQEMAHTAQDVSSHAAGTVDLTRKTHADASDSQKAMELARDSMERLSKQMDETSGLVGRLADDAQNVGNVVNVIRNIAEQTNLLALNAAIEAARAGEQGRGFAVVADEVRALAQKTQQSTAEIEGIIGRVQAGANGSVEFMTSSRDIAEESRGLFSQANSGMGRITIQMGETDNLAAQVATAAEEQTSVAEEISQTILALAELTEETTADAQRSRDISELLSGIANDANQLARQFEMH</sequence>
<evidence type="ECO:0000256" key="2">
    <source>
        <dbReference type="ARBA" id="ARBA00023224"/>
    </source>
</evidence>
<dbReference type="PRINTS" id="PR00260">
    <property type="entry name" value="CHEMTRNSDUCR"/>
</dbReference>
<dbReference type="InterPro" id="IPR004089">
    <property type="entry name" value="MCPsignal_dom"/>
</dbReference>
<dbReference type="PROSITE" id="PS50885">
    <property type="entry name" value="HAMP"/>
    <property type="match status" value="1"/>
</dbReference>
<accession>A0A4P7XGJ2</accession>
<evidence type="ECO:0000256" key="3">
    <source>
        <dbReference type="ARBA" id="ARBA00029447"/>
    </source>
</evidence>
<dbReference type="InterPro" id="IPR003660">
    <property type="entry name" value="HAMP_dom"/>
</dbReference>
<keyword evidence="8" id="KW-1185">Reference proteome</keyword>
<dbReference type="GO" id="GO:0007165">
    <property type="term" value="P:signal transduction"/>
    <property type="evidence" value="ECO:0007669"/>
    <property type="project" value="UniProtKB-KW"/>
</dbReference>
<dbReference type="PROSITE" id="PS50111">
    <property type="entry name" value="CHEMOTAXIS_TRANSDUC_2"/>
    <property type="match status" value="1"/>
</dbReference>
<evidence type="ECO:0000256" key="1">
    <source>
        <dbReference type="ARBA" id="ARBA00004370"/>
    </source>
</evidence>
<dbReference type="SUPFAM" id="SSF58104">
    <property type="entry name" value="Methyl-accepting chemotaxis protein (MCP) signaling domain"/>
    <property type="match status" value="1"/>
</dbReference>
<dbReference type="Proteomes" id="UP000298049">
    <property type="component" value="Chromosome"/>
</dbReference>
<dbReference type="GO" id="GO:0016020">
    <property type="term" value="C:membrane"/>
    <property type="evidence" value="ECO:0007669"/>
    <property type="project" value="UniProtKB-SubCell"/>
</dbReference>
<dbReference type="AlphaFoldDB" id="A0A4P7XGJ2"/>